<feature type="compositionally biased region" description="Polar residues" evidence="1">
    <location>
        <begin position="72"/>
        <end position="82"/>
    </location>
</feature>
<name>A0A0P1BCE9_9BASI</name>
<dbReference type="OrthoDB" id="3360321at2759"/>
<dbReference type="EMBL" id="CCYA01000217">
    <property type="protein sequence ID" value="CEH13383.1"/>
    <property type="molecule type" value="Genomic_DNA"/>
</dbReference>
<feature type="region of interest" description="Disordered" evidence="1">
    <location>
        <begin position="72"/>
        <end position="108"/>
    </location>
</feature>
<dbReference type="AlphaFoldDB" id="A0A0P1BCE9"/>
<dbReference type="Proteomes" id="UP000054845">
    <property type="component" value="Unassembled WGS sequence"/>
</dbReference>
<reference evidence="2 3" key="1">
    <citation type="submission" date="2014-09" db="EMBL/GenBank/DDBJ databases">
        <authorList>
            <person name="Magalhaes I.L.F."/>
            <person name="Oliveira U."/>
            <person name="Santos F.R."/>
            <person name="Vidigal T.H.D.A."/>
            <person name="Brescovit A.D."/>
            <person name="Santos A.J."/>
        </authorList>
    </citation>
    <scope>NUCLEOTIDE SEQUENCE [LARGE SCALE GENOMIC DNA]</scope>
</reference>
<evidence type="ECO:0000313" key="3">
    <source>
        <dbReference type="Proteomes" id="UP000054845"/>
    </source>
</evidence>
<protein>
    <submittedName>
        <fullName evidence="2">Uncharacterized protein</fullName>
    </submittedName>
</protein>
<evidence type="ECO:0000313" key="2">
    <source>
        <dbReference type="EMBL" id="CEH13383.1"/>
    </source>
</evidence>
<feature type="compositionally biased region" description="Low complexity" evidence="1">
    <location>
        <begin position="88"/>
        <end position="102"/>
    </location>
</feature>
<keyword evidence="3" id="KW-1185">Reference proteome</keyword>
<feature type="compositionally biased region" description="Polar residues" evidence="1">
    <location>
        <begin position="195"/>
        <end position="210"/>
    </location>
</feature>
<sequence length="309" mass="34223">MTSHELGRQACRALYRAVLRQCPPAVTYSSHATKNLRRLYKWHFEQIMARGKLVDADLKAAERTMLMLLSSTAPGQAPSSPLDSIDDASSSATPHASTSSSAKLRTDVAHGAAQEADVAGASERKGRLLSHRLTCSLASLTYHHLSPYVVMQRGPRRRLEGGSQSSSARRLRAKDDAGAPLPSLEVLPRPRRGPVQSSLARGSGNPLPSQSVDEMLQVMYRAKDRVDELLQMNAGAKSKEYEQAKREYIEKRGLVRAAKHAWNAALEERRKEDAPRRLLGSLVQRAERSSGLWLGGPRWARWKQNEMLS</sequence>
<accession>A0A0P1BCE9</accession>
<proteinExistence type="predicted"/>
<organism evidence="2 3">
    <name type="scientific">Ceraceosorus bombacis</name>
    <dbReference type="NCBI Taxonomy" id="401625"/>
    <lineage>
        <taxon>Eukaryota</taxon>
        <taxon>Fungi</taxon>
        <taxon>Dikarya</taxon>
        <taxon>Basidiomycota</taxon>
        <taxon>Ustilaginomycotina</taxon>
        <taxon>Exobasidiomycetes</taxon>
        <taxon>Ceraceosorales</taxon>
        <taxon>Ceraceosoraceae</taxon>
        <taxon>Ceraceosorus</taxon>
    </lineage>
</organism>
<evidence type="ECO:0000256" key="1">
    <source>
        <dbReference type="SAM" id="MobiDB-lite"/>
    </source>
</evidence>
<feature type="region of interest" description="Disordered" evidence="1">
    <location>
        <begin position="153"/>
        <end position="210"/>
    </location>
</feature>